<dbReference type="PANTHER" id="PTHR32108">
    <property type="entry name" value="DNA-DIRECTED RNA POLYMERASE SUBUNIT ALPHA"/>
    <property type="match status" value="1"/>
</dbReference>
<evidence type="ECO:0000313" key="1">
    <source>
        <dbReference type="EMBL" id="KAA3482494.1"/>
    </source>
</evidence>
<sequence length="493" mass="55553">MTESEKNLMAQMTQMTQLLNGLVDKGKGPMVITGEENEGTPSGFTPPHVPVLPEEYLPRPPVTIRPQQGQNNIRPPANLQAGSGSNLGDNPVNLVVPDFDMIEKEETRAESSRQLEDRCKWLEEEVKALKNASHRPGVKAKELSLVAGLILPPKFKTPEFEKYNGTSCPEAHITMFYRRMAGYAKNDQLLIHCFQDSLVGSVAKWYNQLTRAQQYGHVTDIAPDRITLQNIEKKPNEDFRQYAQRWREVATQAQPPLSEKETVKLFISTLRAPFITHMVGSTTQSFTDIVLAGEMIENAIRGGRIEASEATRRSVPRKKDNEVNNMSTYSKGYPKAVTVNSPKVMTIKQQGTTGQEPGPRPNFERPQFTPIPIIYGEMYRRLFDAHIVAPYYLKPLQPPFPKWYNPNAECEYHAGITGHSIENYTAFKKVVKKFIKMGIIELDDLPGSRNPLPNHGDGAVNMIGKDRARKTKEDISDVRTPLIIVWGKWSKEG</sequence>
<protein>
    <recommendedName>
        <fullName evidence="3">Gag-pro-like protein</fullName>
    </recommendedName>
</protein>
<dbReference type="PANTHER" id="PTHR32108:SF5">
    <property type="entry name" value="DYNACTIN SUBUNIT 1-LIKE"/>
    <property type="match status" value="1"/>
</dbReference>
<gene>
    <name evidence="1" type="ORF">EPI10_004734</name>
</gene>
<evidence type="ECO:0000313" key="2">
    <source>
        <dbReference type="Proteomes" id="UP000325315"/>
    </source>
</evidence>
<reference evidence="2" key="1">
    <citation type="journal article" date="2019" name="Plant Biotechnol. J.">
        <title>Genome sequencing of the Australian wild diploid species Gossypium australe highlights disease resistance and delayed gland morphogenesis.</title>
        <authorList>
            <person name="Cai Y."/>
            <person name="Cai X."/>
            <person name="Wang Q."/>
            <person name="Wang P."/>
            <person name="Zhang Y."/>
            <person name="Cai C."/>
            <person name="Xu Y."/>
            <person name="Wang K."/>
            <person name="Zhou Z."/>
            <person name="Wang C."/>
            <person name="Geng S."/>
            <person name="Li B."/>
            <person name="Dong Q."/>
            <person name="Hou Y."/>
            <person name="Wang H."/>
            <person name="Ai P."/>
            <person name="Liu Z."/>
            <person name="Yi F."/>
            <person name="Sun M."/>
            <person name="An G."/>
            <person name="Cheng J."/>
            <person name="Zhang Y."/>
            <person name="Shi Q."/>
            <person name="Xie Y."/>
            <person name="Shi X."/>
            <person name="Chang Y."/>
            <person name="Huang F."/>
            <person name="Chen Y."/>
            <person name="Hong S."/>
            <person name="Mi L."/>
            <person name="Sun Q."/>
            <person name="Zhang L."/>
            <person name="Zhou B."/>
            <person name="Peng R."/>
            <person name="Zhang X."/>
            <person name="Liu F."/>
        </authorList>
    </citation>
    <scope>NUCLEOTIDE SEQUENCE [LARGE SCALE GENOMIC DNA]</scope>
    <source>
        <strain evidence="2">cv. PA1801</strain>
    </source>
</reference>
<dbReference type="EMBL" id="SMMG02000002">
    <property type="protein sequence ID" value="KAA3482494.1"/>
    <property type="molecule type" value="Genomic_DNA"/>
</dbReference>
<proteinExistence type="predicted"/>
<keyword evidence="2" id="KW-1185">Reference proteome</keyword>
<evidence type="ECO:0008006" key="3">
    <source>
        <dbReference type="Google" id="ProtNLM"/>
    </source>
</evidence>
<organism evidence="1 2">
    <name type="scientific">Gossypium australe</name>
    <dbReference type="NCBI Taxonomy" id="47621"/>
    <lineage>
        <taxon>Eukaryota</taxon>
        <taxon>Viridiplantae</taxon>
        <taxon>Streptophyta</taxon>
        <taxon>Embryophyta</taxon>
        <taxon>Tracheophyta</taxon>
        <taxon>Spermatophyta</taxon>
        <taxon>Magnoliopsida</taxon>
        <taxon>eudicotyledons</taxon>
        <taxon>Gunneridae</taxon>
        <taxon>Pentapetalae</taxon>
        <taxon>rosids</taxon>
        <taxon>malvids</taxon>
        <taxon>Malvales</taxon>
        <taxon>Malvaceae</taxon>
        <taxon>Malvoideae</taxon>
        <taxon>Gossypium</taxon>
    </lineage>
</organism>
<name>A0A5B6WMJ2_9ROSI</name>
<dbReference type="AlphaFoldDB" id="A0A5B6WMJ2"/>
<dbReference type="OrthoDB" id="1750196at2759"/>
<dbReference type="Proteomes" id="UP000325315">
    <property type="component" value="Unassembled WGS sequence"/>
</dbReference>
<accession>A0A5B6WMJ2</accession>
<comment type="caution">
    <text evidence="1">The sequence shown here is derived from an EMBL/GenBank/DDBJ whole genome shotgun (WGS) entry which is preliminary data.</text>
</comment>